<dbReference type="PANTHER" id="PTHR46763:SF1">
    <property type="entry name" value="DYNEIN REGULATORY COMPLEX PROTEIN 8"/>
    <property type="match status" value="1"/>
</dbReference>
<feature type="region of interest" description="Disordered" evidence="2">
    <location>
        <begin position="128"/>
        <end position="179"/>
    </location>
</feature>
<protein>
    <submittedName>
        <fullName evidence="4">EF-hand calcium binding domain 2</fullName>
    </submittedName>
</protein>
<sequence length="345" mass="38348">IQGNLCSCWENSACRRNRVAAGLKVPWGAWLRGQRCVPQLAGQARVLVTFSIALGPKPQRWVARRPGAWGAGRGWAPALASKFWARSTFWGGLRPWLPARCSTRGRHAEPPADYLHHLSLALYVSRPRRPQGKSVPGPREGGCVCQPGRAGRGGPRRLRGAAAGREGPAGPASPWRRRGAAAMAEKEGNGEDGAVAEIEKKIIEAFEVFDHECNKTVDVREIGSIVRSLGCFPTEAELHELLAKVEEEEPTGYIHLEKFLPVMTKVLLDRSYRPIPEDVLLHAFEALDEHKCGYITKEELVKYLTKEGEPFTQEEMEDMLSTALDPETNSVRYRDYISMMIVDET</sequence>
<evidence type="ECO:0000256" key="2">
    <source>
        <dbReference type="SAM" id="MobiDB-lite"/>
    </source>
</evidence>
<dbReference type="GO" id="GO:0097228">
    <property type="term" value="C:sperm principal piece"/>
    <property type="evidence" value="ECO:0007669"/>
    <property type="project" value="TreeGrafter"/>
</dbReference>
<dbReference type="Gene3D" id="1.10.238.10">
    <property type="entry name" value="EF-hand"/>
    <property type="match status" value="2"/>
</dbReference>
<keyword evidence="5" id="KW-1185">Reference proteome</keyword>
<keyword evidence="1" id="KW-0677">Repeat</keyword>
<dbReference type="GeneTree" id="ENSGT00940000160590"/>
<dbReference type="PROSITE" id="PS50222">
    <property type="entry name" value="EF_HAND_2"/>
    <property type="match status" value="2"/>
</dbReference>
<dbReference type="InterPro" id="IPR002048">
    <property type="entry name" value="EF_hand_dom"/>
</dbReference>
<dbReference type="InParanoid" id="A0A663EK28"/>
<reference evidence="4" key="2">
    <citation type="submission" date="2025-09" db="UniProtKB">
        <authorList>
            <consortium name="Ensembl"/>
        </authorList>
    </citation>
    <scope>IDENTIFICATION</scope>
</reference>
<dbReference type="Proteomes" id="UP000472275">
    <property type="component" value="Chromosome 13"/>
</dbReference>
<dbReference type="FunFam" id="1.10.238.10:FF:000178">
    <property type="entry name" value="Calmodulin-2 A"/>
    <property type="match status" value="1"/>
</dbReference>
<evidence type="ECO:0000313" key="5">
    <source>
        <dbReference type="Proteomes" id="UP000472275"/>
    </source>
</evidence>
<dbReference type="InterPro" id="IPR011992">
    <property type="entry name" value="EF-hand-dom_pair"/>
</dbReference>
<accession>A0A663EK28</accession>
<dbReference type="Ensembl" id="ENSACCT00020013063.1">
    <property type="protein sequence ID" value="ENSACCP00020012498.1"/>
    <property type="gene ID" value="ENSACCG00020008604.1"/>
</dbReference>
<reference evidence="4" key="1">
    <citation type="submission" date="2025-08" db="UniProtKB">
        <authorList>
            <consortium name="Ensembl"/>
        </authorList>
    </citation>
    <scope>IDENTIFICATION</scope>
</reference>
<dbReference type="Pfam" id="PF13499">
    <property type="entry name" value="EF-hand_7"/>
    <property type="match status" value="1"/>
</dbReference>
<feature type="domain" description="EF-hand" evidence="3">
    <location>
        <begin position="197"/>
        <end position="232"/>
    </location>
</feature>
<evidence type="ECO:0000256" key="1">
    <source>
        <dbReference type="ARBA" id="ARBA00022737"/>
    </source>
</evidence>
<dbReference type="AlphaFoldDB" id="A0A663EK28"/>
<proteinExistence type="predicted"/>
<evidence type="ECO:0000259" key="3">
    <source>
        <dbReference type="PROSITE" id="PS50222"/>
    </source>
</evidence>
<evidence type="ECO:0000313" key="4">
    <source>
        <dbReference type="Ensembl" id="ENSACCP00020012498.1"/>
    </source>
</evidence>
<gene>
    <name evidence="4" type="primary">EFCAB2</name>
</gene>
<feature type="domain" description="EF-hand" evidence="3">
    <location>
        <begin position="275"/>
        <end position="310"/>
    </location>
</feature>
<organism evidence="4 5">
    <name type="scientific">Aquila chrysaetos chrysaetos</name>
    <dbReference type="NCBI Taxonomy" id="223781"/>
    <lineage>
        <taxon>Eukaryota</taxon>
        <taxon>Metazoa</taxon>
        <taxon>Chordata</taxon>
        <taxon>Craniata</taxon>
        <taxon>Vertebrata</taxon>
        <taxon>Euteleostomi</taxon>
        <taxon>Archelosauria</taxon>
        <taxon>Archosauria</taxon>
        <taxon>Dinosauria</taxon>
        <taxon>Saurischia</taxon>
        <taxon>Theropoda</taxon>
        <taxon>Coelurosauria</taxon>
        <taxon>Aves</taxon>
        <taxon>Neognathae</taxon>
        <taxon>Neoaves</taxon>
        <taxon>Telluraves</taxon>
        <taxon>Accipitrimorphae</taxon>
        <taxon>Accipitriformes</taxon>
        <taxon>Accipitridae</taxon>
        <taxon>Accipitrinae</taxon>
        <taxon>Aquila</taxon>
    </lineage>
</organism>
<dbReference type="SUPFAM" id="SSF47473">
    <property type="entry name" value="EF-hand"/>
    <property type="match status" value="1"/>
</dbReference>
<dbReference type="PANTHER" id="PTHR46763">
    <property type="entry name" value="DYNEIN REGULATORY COMPLEX PROTEIN 8"/>
    <property type="match status" value="1"/>
</dbReference>
<dbReference type="GO" id="GO:0005509">
    <property type="term" value="F:calcium ion binding"/>
    <property type="evidence" value="ECO:0007669"/>
    <property type="project" value="InterPro"/>
</dbReference>
<feature type="compositionally biased region" description="Low complexity" evidence="2">
    <location>
        <begin position="160"/>
        <end position="172"/>
    </location>
</feature>
<name>A0A663EK28_AQUCH</name>